<dbReference type="PATRIC" id="fig|1365257.3.peg.4845"/>
<keyword evidence="1" id="KW-0812">Transmembrane</keyword>
<dbReference type="Proteomes" id="UP000076661">
    <property type="component" value="Unassembled WGS sequence"/>
</dbReference>
<proteinExistence type="predicted"/>
<name>A0A167J0L4_9GAMM</name>
<keyword evidence="1" id="KW-0472">Membrane</keyword>
<keyword evidence="1" id="KW-1133">Transmembrane helix</keyword>
<sequence length="235" mass="25160">MAAQIQHTKQVIKFNWPVVSGLLLITAIPGVPAIFIIALVLLGSGAVAGVSDVINAQYFATPAAILTHASAGAIFFLTMPWQFSPRLRVCRPRLHKVGGRLAVVSGCVMAISGVWMHLMLTPNELGGRFVSLLIMSVAICGAFCTAIGHVKKGRVVQHKKWMIRAVALALAAITPLITGALLQLIFGAWAGVFETLLAFHHSYDRLIAMVINLTIVEMVMKQTSMTQPGAPALSE</sequence>
<dbReference type="AlphaFoldDB" id="A0A167J0L4"/>
<dbReference type="RefSeq" id="WP_063382961.1">
    <property type="nucleotide sequence ID" value="NZ_AUXX01000056.1"/>
</dbReference>
<protein>
    <recommendedName>
        <fullName evidence="4">DUF2306 domain-containing protein</fullName>
    </recommendedName>
</protein>
<dbReference type="Pfam" id="PF10067">
    <property type="entry name" value="DUF2306"/>
    <property type="match status" value="1"/>
</dbReference>
<dbReference type="EMBL" id="AUXX01000056">
    <property type="protein sequence ID" value="KZN60337.1"/>
    <property type="molecule type" value="Genomic_DNA"/>
</dbReference>
<dbReference type="InterPro" id="IPR018750">
    <property type="entry name" value="DUF2306_membrane"/>
</dbReference>
<evidence type="ECO:0000313" key="2">
    <source>
        <dbReference type="EMBL" id="KZN60337.1"/>
    </source>
</evidence>
<organism evidence="2 3">
    <name type="scientific">Pseudoalteromonas luteoviolacea S4060-1</name>
    <dbReference type="NCBI Taxonomy" id="1365257"/>
    <lineage>
        <taxon>Bacteria</taxon>
        <taxon>Pseudomonadati</taxon>
        <taxon>Pseudomonadota</taxon>
        <taxon>Gammaproteobacteria</taxon>
        <taxon>Alteromonadales</taxon>
        <taxon>Pseudoalteromonadaceae</taxon>
        <taxon>Pseudoalteromonas</taxon>
    </lineage>
</organism>
<evidence type="ECO:0000313" key="3">
    <source>
        <dbReference type="Proteomes" id="UP000076661"/>
    </source>
</evidence>
<gene>
    <name evidence="2" type="ORF">N478_07210</name>
</gene>
<accession>A0A167J0L4</accession>
<feature type="transmembrane region" description="Helical" evidence="1">
    <location>
        <begin position="162"/>
        <end position="190"/>
    </location>
</feature>
<feature type="transmembrane region" description="Helical" evidence="1">
    <location>
        <begin position="97"/>
        <end position="117"/>
    </location>
</feature>
<feature type="transmembrane region" description="Helical" evidence="1">
    <location>
        <begin position="129"/>
        <end position="150"/>
    </location>
</feature>
<reference evidence="2 3" key="1">
    <citation type="submission" date="2013-07" db="EMBL/GenBank/DDBJ databases">
        <title>Comparative Genomic and Metabolomic Analysis of Twelve Strains of Pseudoalteromonas luteoviolacea.</title>
        <authorList>
            <person name="Vynne N.G."/>
            <person name="Mansson M."/>
            <person name="Gram L."/>
        </authorList>
    </citation>
    <scope>NUCLEOTIDE SEQUENCE [LARGE SCALE GENOMIC DNA]</scope>
    <source>
        <strain evidence="2 3">S4060-1</strain>
    </source>
</reference>
<evidence type="ECO:0000256" key="1">
    <source>
        <dbReference type="SAM" id="Phobius"/>
    </source>
</evidence>
<evidence type="ECO:0008006" key="4">
    <source>
        <dbReference type="Google" id="ProtNLM"/>
    </source>
</evidence>
<feature type="transmembrane region" description="Helical" evidence="1">
    <location>
        <begin position="56"/>
        <end position="77"/>
    </location>
</feature>
<comment type="caution">
    <text evidence="2">The sequence shown here is derived from an EMBL/GenBank/DDBJ whole genome shotgun (WGS) entry which is preliminary data.</text>
</comment>
<feature type="transmembrane region" description="Helical" evidence="1">
    <location>
        <begin position="21"/>
        <end position="44"/>
    </location>
</feature>